<evidence type="ECO:0000313" key="3">
    <source>
        <dbReference type="Proteomes" id="UP000321721"/>
    </source>
</evidence>
<feature type="chain" id="PRO_5023025791" evidence="1">
    <location>
        <begin position="26"/>
        <end position="133"/>
    </location>
</feature>
<dbReference type="EMBL" id="VOOS01000005">
    <property type="protein sequence ID" value="TXB64313.1"/>
    <property type="molecule type" value="Genomic_DNA"/>
</dbReference>
<comment type="caution">
    <text evidence="2">The sequence shown here is derived from an EMBL/GenBank/DDBJ whole genome shotgun (WGS) entry which is preliminary data.</text>
</comment>
<gene>
    <name evidence="2" type="ORF">FRY74_11005</name>
</gene>
<accession>A0A5C6RQ21</accession>
<keyword evidence="1" id="KW-0732">Signal</keyword>
<dbReference type="Proteomes" id="UP000321721">
    <property type="component" value="Unassembled WGS sequence"/>
</dbReference>
<keyword evidence="3" id="KW-1185">Reference proteome</keyword>
<sequence>MNNYMNMMKSFLILGFFIFSSTAFSQSNDSDKDLLLKYSQEEIDNIKVQDFEEYEYLKYCAKNAFYLNPIPMEKMSEGQTRIGSITIKDASNINFFELNLEIIQDDYQYFAIEGTDQMLVVKSKDHILKELRK</sequence>
<evidence type="ECO:0000313" key="2">
    <source>
        <dbReference type="EMBL" id="TXB64313.1"/>
    </source>
</evidence>
<organism evidence="2 3">
    <name type="scientific">Vicingus serpentipes</name>
    <dbReference type="NCBI Taxonomy" id="1926625"/>
    <lineage>
        <taxon>Bacteria</taxon>
        <taxon>Pseudomonadati</taxon>
        <taxon>Bacteroidota</taxon>
        <taxon>Flavobacteriia</taxon>
        <taxon>Flavobacteriales</taxon>
        <taxon>Vicingaceae</taxon>
        <taxon>Vicingus</taxon>
    </lineage>
</organism>
<evidence type="ECO:0000256" key="1">
    <source>
        <dbReference type="SAM" id="SignalP"/>
    </source>
</evidence>
<feature type="signal peptide" evidence="1">
    <location>
        <begin position="1"/>
        <end position="25"/>
    </location>
</feature>
<dbReference type="RefSeq" id="WP_147101545.1">
    <property type="nucleotide sequence ID" value="NZ_VOOS01000005.1"/>
</dbReference>
<name>A0A5C6RQ21_9FLAO</name>
<proteinExistence type="predicted"/>
<protein>
    <submittedName>
        <fullName evidence="2">Uncharacterized protein</fullName>
    </submittedName>
</protein>
<dbReference type="AlphaFoldDB" id="A0A5C6RQ21"/>
<reference evidence="2 3" key="1">
    <citation type="submission" date="2019-08" db="EMBL/GenBank/DDBJ databases">
        <title>Genome of Vicingus serpentipes NCIMB 15042.</title>
        <authorList>
            <person name="Bowman J.P."/>
        </authorList>
    </citation>
    <scope>NUCLEOTIDE SEQUENCE [LARGE SCALE GENOMIC DNA]</scope>
    <source>
        <strain evidence="2 3">NCIMB 15042</strain>
    </source>
</reference>